<keyword evidence="3" id="KW-1185">Reference proteome</keyword>
<sequence length="218" mass="24937">MSQRIYCISGLGADEKVFSQLKLSNCELIFLQWIPPQENETVQSYAKQIAAFITDGHPVLLGVSFGGIVAVEIAKLIHVEKLFLVSTPVTKDEQPWWMRFAGKLRLHKLVKPKPHPLLYPIENYFLGTSSKAERRMANHFRKHIDGRFMHWAINEIVTWNNVTKPANCIQIHGTNDKLFPVRKVRTAHIVKGGGHFMIYNKAAEISSIILNELQLRKQ</sequence>
<dbReference type="SUPFAM" id="SSF53474">
    <property type="entry name" value="alpha/beta-Hydrolases"/>
    <property type="match status" value="1"/>
</dbReference>
<dbReference type="RefSeq" id="WP_129129186.1">
    <property type="nucleotide sequence ID" value="NZ_SDHW01000001.1"/>
</dbReference>
<keyword evidence="2" id="KW-0378">Hydrolase</keyword>
<accession>A0A4Q1CM17</accession>
<evidence type="ECO:0000259" key="1">
    <source>
        <dbReference type="Pfam" id="PF12697"/>
    </source>
</evidence>
<dbReference type="AlphaFoldDB" id="A0A4Q1CM17"/>
<gene>
    <name evidence="2" type="ORF">ESA94_02025</name>
</gene>
<evidence type="ECO:0000313" key="2">
    <source>
        <dbReference type="EMBL" id="RXK61814.1"/>
    </source>
</evidence>
<dbReference type="OrthoDB" id="659408at2"/>
<feature type="domain" description="AB hydrolase-1" evidence="1">
    <location>
        <begin position="44"/>
        <end position="201"/>
    </location>
</feature>
<dbReference type="Pfam" id="PF12697">
    <property type="entry name" value="Abhydrolase_6"/>
    <property type="match status" value="1"/>
</dbReference>
<evidence type="ECO:0000313" key="3">
    <source>
        <dbReference type="Proteomes" id="UP000290204"/>
    </source>
</evidence>
<reference evidence="2 3" key="1">
    <citation type="submission" date="2019-01" db="EMBL/GenBank/DDBJ databases">
        <title>Lacibacter sp. strain TTM-7.</title>
        <authorList>
            <person name="Chen W.-M."/>
        </authorList>
    </citation>
    <scope>NUCLEOTIDE SEQUENCE [LARGE SCALE GENOMIC DNA]</scope>
    <source>
        <strain evidence="2 3">TTM-7</strain>
    </source>
</reference>
<dbReference type="EMBL" id="SDHW01000001">
    <property type="protein sequence ID" value="RXK61814.1"/>
    <property type="molecule type" value="Genomic_DNA"/>
</dbReference>
<dbReference type="InterPro" id="IPR029058">
    <property type="entry name" value="AB_hydrolase_fold"/>
</dbReference>
<protein>
    <submittedName>
        <fullName evidence="2">Alpha/beta hydrolase</fullName>
    </submittedName>
</protein>
<name>A0A4Q1CM17_9BACT</name>
<dbReference type="Gene3D" id="3.40.50.1820">
    <property type="entry name" value="alpha/beta hydrolase"/>
    <property type="match status" value="1"/>
</dbReference>
<comment type="caution">
    <text evidence="2">The sequence shown here is derived from an EMBL/GenBank/DDBJ whole genome shotgun (WGS) entry which is preliminary data.</text>
</comment>
<dbReference type="InterPro" id="IPR000073">
    <property type="entry name" value="AB_hydrolase_1"/>
</dbReference>
<dbReference type="Proteomes" id="UP000290204">
    <property type="component" value="Unassembled WGS sequence"/>
</dbReference>
<proteinExistence type="predicted"/>
<organism evidence="2 3">
    <name type="scientific">Lacibacter luteus</name>
    <dbReference type="NCBI Taxonomy" id="2508719"/>
    <lineage>
        <taxon>Bacteria</taxon>
        <taxon>Pseudomonadati</taxon>
        <taxon>Bacteroidota</taxon>
        <taxon>Chitinophagia</taxon>
        <taxon>Chitinophagales</taxon>
        <taxon>Chitinophagaceae</taxon>
        <taxon>Lacibacter</taxon>
    </lineage>
</organism>
<dbReference type="GO" id="GO:0016787">
    <property type="term" value="F:hydrolase activity"/>
    <property type="evidence" value="ECO:0007669"/>
    <property type="project" value="UniProtKB-KW"/>
</dbReference>